<reference evidence="3 4" key="1">
    <citation type="submission" date="2022-06" db="EMBL/GenBank/DDBJ databases">
        <title>Actinoplanes abujensis sp. nov., isolated from Nigerian arid soil.</title>
        <authorList>
            <person name="Ding P."/>
        </authorList>
    </citation>
    <scope>NUCLEOTIDE SEQUENCE [LARGE SCALE GENOMIC DNA]</scope>
    <source>
        <strain evidence="4">TRM88002</strain>
        <plasmid evidence="3">p1</plasmid>
    </source>
</reference>
<dbReference type="Gene3D" id="2.60.40.1120">
    <property type="entry name" value="Carboxypeptidase-like, regulatory domain"/>
    <property type="match status" value="1"/>
</dbReference>
<evidence type="ECO:0000313" key="4">
    <source>
        <dbReference type="Proteomes" id="UP001523216"/>
    </source>
</evidence>
<feature type="chain" id="PRO_5047135662" evidence="2">
    <location>
        <begin position="27"/>
        <end position="443"/>
    </location>
</feature>
<evidence type="ECO:0000256" key="2">
    <source>
        <dbReference type="SAM" id="SignalP"/>
    </source>
</evidence>
<keyword evidence="2" id="KW-0732">Signal</keyword>
<proteinExistence type="predicted"/>
<keyword evidence="3" id="KW-0614">Plasmid</keyword>
<protein>
    <submittedName>
        <fullName evidence="3">Carboxypeptidase-like regulatory domain-containing protein</fullName>
    </submittedName>
</protein>
<evidence type="ECO:0000313" key="3">
    <source>
        <dbReference type="EMBL" id="MCM4076008.1"/>
    </source>
</evidence>
<dbReference type="Proteomes" id="UP001523216">
    <property type="component" value="Unassembled WGS sequence"/>
</dbReference>
<dbReference type="SUPFAM" id="SSF49464">
    <property type="entry name" value="Carboxypeptidase regulatory domain-like"/>
    <property type="match status" value="1"/>
</dbReference>
<dbReference type="RefSeq" id="WP_251796033.1">
    <property type="nucleotide sequence ID" value="NZ_JAMQOL010000001.1"/>
</dbReference>
<dbReference type="Gene3D" id="2.60.40.10">
    <property type="entry name" value="Immunoglobulins"/>
    <property type="match status" value="1"/>
</dbReference>
<comment type="caution">
    <text evidence="3">The sequence shown here is derived from an EMBL/GenBank/DDBJ whole genome shotgun (WGS) entry which is preliminary data.</text>
</comment>
<name>A0ABT0XRX8_9ACTN</name>
<dbReference type="InterPro" id="IPR013783">
    <property type="entry name" value="Ig-like_fold"/>
</dbReference>
<dbReference type="InterPro" id="IPR008969">
    <property type="entry name" value="CarboxyPept-like_regulatory"/>
</dbReference>
<organism evidence="3 4">
    <name type="scientific">Paractinoplanes hotanensis</name>
    <dbReference type="NCBI Taxonomy" id="2906497"/>
    <lineage>
        <taxon>Bacteria</taxon>
        <taxon>Bacillati</taxon>
        <taxon>Actinomycetota</taxon>
        <taxon>Actinomycetes</taxon>
        <taxon>Micromonosporales</taxon>
        <taxon>Micromonosporaceae</taxon>
        <taxon>Paractinoplanes</taxon>
    </lineage>
</organism>
<feature type="region of interest" description="Disordered" evidence="1">
    <location>
        <begin position="20"/>
        <end position="54"/>
    </location>
</feature>
<feature type="signal peptide" evidence="2">
    <location>
        <begin position="1"/>
        <end position="26"/>
    </location>
</feature>
<dbReference type="EMBL" id="JAMQOL010000001">
    <property type="protein sequence ID" value="MCM4076008.1"/>
    <property type="molecule type" value="Genomic_DNA"/>
</dbReference>
<evidence type="ECO:0000256" key="1">
    <source>
        <dbReference type="SAM" id="MobiDB-lite"/>
    </source>
</evidence>
<gene>
    <name evidence="3" type="ORF">LXN57_00340</name>
</gene>
<geneLocation type="plasmid" evidence="3">
    <name>p1</name>
</geneLocation>
<sequence length="443" mass="45202">MRVRGRWAVAAVLAAAVSGWPTPASAGTSGTTPVRPGEPGSNGRACAAGADRPSVPTRTPVLAVRQSAPGGGQNLTTTFAWWPIDGTSGGAGQASRSAGNPALVAVEVPEGLLADGGTYAWRARTFDGTRHGPWSGRCEFAVDATAPQPPAGVTSTDYPADAPAGGVGVPGRFVISPPELRPDEVVAYAWTLDSGVGPAGAATVPADAGTQGATLTIAPSRDGILTLRVWSKDRAGLFSTPVTWTFRVKAAGNPQPARPLTPTISFPDGNTVEQGGTLSVRLDAEGDKSVTQFRYSVGAPTLNLTAAPNEPGGYAVVQVPVGNVPGSRSVYAVASDGAIDSLLTAAGIQVRNLTLLNGRVLDITTFLPVPDATVRLEPGGFQTTTNAEGEFSFLTSEVPPGLYTVITSHGGCSREEGPYEVDGQGLTIDLLLVPDQCGQATNG</sequence>
<keyword evidence="4" id="KW-1185">Reference proteome</keyword>
<accession>A0ABT0XRX8</accession>